<feature type="transmembrane region" description="Helical" evidence="1">
    <location>
        <begin position="407"/>
        <end position="426"/>
    </location>
</feature>
<dbReference type="InterPro" id="IPR013229">
    <property type="entry name" value="PEGA"/>
</dbReference>
<keyword evidence="1" id="KW-0812">Transmembrane</keyword>
<keyword evidence="1" id="KW-1133">Transmembrane helix</keyword>
<feature type="domain" description="PEGA" evidence="2">
    <location>
        <begin position="268"/>
        <end position="309"/>
    </location>
</feature>
<dbReference type="Proteomes" id="UP001221217">
    <property type="component" value="Unassembled WGS sequence"/>
</dbReference>
<reference evidence="3 4" key="1">
    <citation type="submission" date="2022-12" db="EMBL/GenBank/DDBJ databases">
        <title>Metagenome assembled genome from gulf of manar.</title>
        <authorList>
            <person name="Kohli P."/>
            <person name="Pk S."/>
            <person name="Venkata Ramana C."/>
            <person name="Sasikala C."/>
        </authorList>
    </citation>
    <scope>NUCLEOTIDE SEQUENCE [LARGE SCALE GENOMIC DNA]</scope>
    <source>
        <strain evidence="3">JB008</strain>
    </source>
</reference>
<accession>A0AAJ1IJQ6</accession>
<dbReference type="EMBL" id="JAQQAL010000044">
    <property type="protein sequence ID" value="MDC7228281.1"/>
    <property type="molecule type" value="Genomic_DNA"/>
</dbReference>
<evidence type="ECO:0000313" key="4">
    <source>
        <dbReference type="Proteomes" id="UP001221217"/>
    </source>
</evidence>
<sequence length="446" mass="48269">MQEILDAQAFSLSGCTDDSCAIEVGKLLAAENIVLGELSAIGSVYNLAIRLIDVGSSQTLGAEVVSFASLDEMQEAVFSASYKMAGLKYEGDTSVSIDVAGEIYVSAADDQSLEVFLDGESVGFTPILLEGVPFGAHLVEVKSADSTFTKEVTILSKDIVEVEADIRLLTGNVILTVIPKDAEGFEIKVDNFVMKKGLNKGVPAGQKTIHAEGSGWFFLDEFDIEPEVTSRITIELVAGGYLEILGVEEATAEAVNAEGAVVPVNVNATNTLAPGKYTVTVFHSDYEDSVSEVEIVRDETLKIEQELEYTENYFRRQDIAALEKRLAEVKDNTKFWKGSSWFWGSIAAAGLSVVGTGEYMISTATEELTDLAAQYDAATTQADIDSLGAAITEEEDSIFMWREYRDTAIYIGAPAAGLTLFSVLLAGREARIERKITRLQEAMDEE</sequence>
<dbReference type="Pfam" id="PF08308">
    <property type="entry name" value="PEGA"/>
    <property type="match status" value="1"/>
</dbReference>
<protein>
    <submittedName>
        <fullName evidence="3">PEGA domain-containing protein</fullName>
    </submittedName>
</protein>
<evidence type="ECO:0000259" key="2">
    <source>
        <dbReference type="Pfam" id="PF08308"/>
    </source>
</evidence>
<evidence type="ECO:0000256" key="1">
    <source>
        <dbReference type="SAM" id="Phobius"/>
    </source>
</evidence>
<keyword evidence="1" id="KW-0472">Membrane</keyword>
<name>A0AAJ1IJQ6_9SPIO</name>
<evidence type="ECO:0000313" key="3">
    <source>
        <dbReference type="EMBL" id="MDC7228281.1"/>
    </source>
</evidence>
<proteinExistence type="predicted"/>
<comment type="caution">
    <text evidence="3">The sequence shown here is derived from an EMBL/GenBank/DDBJ whole genome shotgun (WGS) entry which is preliminary data.</text>
</comment>
<organism evidence="3 4">
    <name type="scientific">Candidatus Thalassospirochaeta sargassi</name>
    <dbReference type="NCBI Taxonomy" id="3119039"/>
    <lineage>
        <taxon>Bacteria</taxon>
        <taxon>Pseudomonadati</taxon>
        <taxon>Spirochaetota</taxon>
        <taxon>Spirochaetia</taxon>
        <taxon>Spirochaetales</taxon>
        <taxon>Spirochaetaceae</taxon>
        <taxon>Candidatus Thalassospirochaeta</taxon>
    </lineage>
</organism>
<dbReference type="Gene3D" id="3.40.50.10610">
    <property type="entry name" value="ABC-type transport auxiliary lipoprotein component"/>
    <property type="match status" value="1"/>
</dbReference>
<gene>
    <name evidence="3" type="ORF">PQJ61_16080</name>
</gene>
<dbReference type="AlphaFoldDB" id="A0AAJ1IJQ6"/>